<comment type="caution">
    <text evidence="5">The sequence shown here is derived from an EMBL/GenBank/DDBJ whole genome shotgun (WGS) entry which is preliminary data.</text>
</comment>
<evidence type="ECO:0000313" key="6">
    <source>
        <dbReference type="Proteomes" id="UP000295391"/>
    </source>
</evidence>
<evidence type="ECO:0000256" key="3">
    <source>
        <dbReference type="ARBA" id="ARBA00023163"/>
    </source>
</evidence>
<dbReference type="PANTHER" id="PTHR44688:SF16">
    <property type="entry name" value="DNA-BINDING TRANSCRIPTIONAL ACTIVATOR DEVR_DOSR"/>
    <property type="match status" value="1"/>
</dbReference>
<dbReference type="PROSITE" id="PS50043">
    <property type="entry name" value="HTH_LUXR_2"/>
    <property type="match status" value="1"/>
</dbReference>
<dbReference type="Pfam" id="PF00196">
    <property type="entry name" value="GerE"/>
    <property type="match status" value="1"/>
</dbReference>
<dbReference type="InterPro" id="IPR016032">
    <property type="entry name" value="Sig_transdc_resp-reg_C-effctor"/>
</dbReference>
<evidence type="ECO:0000256" key="1">
    <source>
        <dbReference type="ARBA" id="ARBA00023015"/>
    </source>
</evidence>
<dbReference type="Pfam" id="PF03472">
    <property type="entry name" value="Autoind_bind"/>
    <property type="match status" value="1"/>
</dbReference>
<dbReference type="EMBL" id="SNYR01000001">
    <property type="protein sequence ID" value="TDQ67059.1"/>
    <property type="molecule type" value="Genomic_DNA"/>
</dbReference>
<evidence type="ECO:0000259" key="4">
    <source>
        <dbReference type="PROSITE" id="PS50043"/>
    </source>
</evidence>
<keyword evidence="3" id="KW-0804">Transcription</keyword>
<dbReference type="Gene3D" id="3.30.450.80">
    <property type="entry name" value="Transcription factor LuxR-like, autoinducer-binding domain"/>
    <property type="match status" value="1"/>
</dbReference>
<dbReference type="SMART" id="SM00421">
    <property type="entry name" value="HTH_LUXR"/>
    <property type="match status" value="1"/>
</dbReference>
<keyword evidence="6" id="KW-1185">Reference proteome</keyword>
<dbReference type="GO" id="GO:0003677">
    <property type="term" value="F:DNA binding"/>
    <property type="evidence" value="ECO:0007669"/>
    <property type="project" value="UniProtKB-KW"/>
</dbReference>
<dbReference type="Proteomes" id="UP000295391">
    <property type="component" value="Unassembled WGS sequence"/>
</dbReference>
<dbReference type="GO" id="GO:0006355">
    <property type="term" value="P:regulation of DNA-templated transcription"/>
    <property type="evidence" value="ECO:0007669"/>
    <property type="project" value="InterPro"/>
</dbReference>
<sequence>MVTSAIDKIFLIIWYILQASPKKGSGVALDQLAHLHNTPLQKFHSLDDAKKCLEYWAECFDVRHMAYLATDLNDLNPKTACLVTTYPEKWIDRYLNQNYIHTDPVIKLANEHTRPFFWAECDNDNEDTKAFFIDAEQHGLGGQGLTIPIHGAKADKAIFSVASDLPAKDWQFFCAKQMGNLILFSLQFHMATIDVRGALLNRPELKYREVEILYWIAEGKTAWETSRILDISEKTVEHGLKQIRSKFNATNTTHAVSLAFRFGILQ</sequence>
<dbReference type="InterPro" id="IPR000792">
    <property type="entry name" value="Tscrpt_reg_LuxR_C"/>
</dbReference>
<feature type="domain" description="HTH luxR-type" evidence="4">
    <location>
        <begin position="198"/>
        <end position="263"/>
    </location>
</feature>
<protein>
    <submittedName>
        <fullName evidence="5">DNA-binding CsgD family transcriptional regulator</fullName>
    </submittedName>
</protein>
<dbReference type="InterPro" id="IPR036693">
    <property type="entry name" value="TF_LuxR_autoind-bd_dom_sf"/>
</dbReference>
<dbReference type="PANTHER" id="PTHR44688">
    <property type="entry name" value="DNA-BINDING TRANSCRIPTIONAL ACTIVATOR DEVR_DOSR"/>
    <property type="match status" value="1"/>
</dbReference>
<dbReference type="InterPro" id="IPR005143">
    <property type="entry name" value="TF_LuxR_autoind-bd_dom"/>
</dbReference>
<gene>
    <name evidence="5" type="ORF">ATL17_1066</name>
</gene>
<dbReference type="CDD" id="cd06170">
    <property type="entry name" value="LuxR_C_like"/>
    <property type="match status" value="1"/>
</dbReference>
<dbReference type="SUPFAM" id="SSF46894">
    <property type="entry name" value="C-terminal effector domain of the bipartite response regulators"/>
    <property type="match status" value="1"/>
</dbReference>
<name>A0A4R6VSN0_9HYPH</name>
<evidence type="ECO:0000256" key="2">
    <source>
        <dbReference type="ARBA" id="ARBA00023125"/>
    </source>
</evidence>
<dbReference type="InterPro" id="IPR036388">
    <property type="entry name" value="WH-like_DNA-bd_sf"/>
</dbReference>
<keyword evidence="2 5" id="KW-0238">DNA-binding</keyword>
<organism evidence="5 6">
    <name type="scientific">Maritalea mobilis</name>
    <dbReference type="NCBI Taxonomy" id="483324"/>
    <lineage>
        <taxon>Bacteria</taxon>
        <taxon>Pseudomonadati</taxon>
        <taxon>Pseudomonadota</taxon>
        <taxon>Alphaproteobacteria</taxon>
        <taxon>Hyphomicrobiales</taxon>
        <taxon>Devosiaceae</taxon>
        <taxon>Maritalea</taxon>
    </lineage>
</organism>
<proteinExistence type="predicted"/>
<accession>A0A4R6VSN0</accession>
<keyword evidence="1" id="KW-0805">Transcription regulation</keyword>
<dbReference type="Gene3D" id="1.10.10.10">
    <property type="entry name" value="Winged helix-like DNA-binding domain superfamily/Winged helix DNA-binding domain"/>
    <property type="match status" value="1"/>
</dbReference>
<dbReference type="SUPFAM" id="SSF75516">
    <property type="entry name" value="Pheromone-binding domain of LuxR-like quorum-sensing transcription factors"/>
    <property type="match status" value="1"/>
</dbReference>
<dbReference type="AlphaFoldDB" id="A0A4R6VSN0"/>
<dbReference type="PRINTS" id="PR00038">
    <property type="entry name" value="HTHLUXR"/>
</dbReference>
<reference evidence="5 6" key="1">
    <citation type="submission" date="2019-03" db="EMBL/GenBank/DDBJ databases">
        <title>Genomic Encyclopedia of Type Strains, Phase III (KMG-III): the genomes of soil and plant-associated and newly described type strains.</title>
        <authorList>
            <person name="Whitman W."/>
        </authorList>
    </citation>
    <scope>NUCLEOTIDE SEQUENCE [LARGE SCALE GENOMIC DNA]</scope>
    <source>
        <strain evidence="5 6">CGMCC 1.7002</strain>
    </source>
</reference>
<evidence type="ECO:0000313" key="5">
    <source>
        <dbReference type="EMBL" id="TDQ67059.1"/>
    </source>
</evidence>